<dbReference type="EMBL" id="CP095353">
    <property type="protein sequence ID" value="XAG69697.1"/>
    <property type="molecule type" value="Genomic_DNA"/>
</dbReference>
<dbReference type="AlphaFoldDB" id="A0AAU6U6I1"/>
<evidence type="ECO:0000313" key="1">
    <source>
        <dbReference type="EMBL" id="XAG69697.1"/>
    </source>
</evidence>
<dbReference type="InterPro" id="IPR029035">
    <property type="entry name" value="DHS-like_NAD/FAD-binding_dom"/>
</dbReference>
<protein>
    <submittedName>
        <fullName evidence="1">SIR2 family protein</fullName>
    </submittedName>
</protein>
<dbReference type="SUPFAM" id="SSF52467">
    <property type="entry name" value="DHS-like NAD/FAD-binding domain"/>
    <property type="match status" value="1"/>
</dbReference>
<dbReference type="Pfam" id="PF13289">
    <property type="entry name" value="SIR2_2"/>
    <property type="match status" value="1"/>
</dbReference>
<proteinExistence type="predicted"/>
<gene>
    <name evidence="1" type="ORF">MRM75_01435</name>
</gene>
<sequence length="448" mass="50558">MDTKRGGCDCVLCKNNHEFEIGDELMSELLGGNVTVFAGAGISTETKNVLKTTFYESVAAEIDKDDPYPTFPELMEEYCRQPNGRLKLLNKIRERFDHIDSFPELTRSATRFHQELGTFFPIRNIVTTNWDTYFEEYCKAIPFVTDPDLAFWEAADRRVLKIHGSVTNYGSIVATTKDYQQCEERLTSGLIGALLKTILATQTVVFIGYSLSDSDFSAIYEFVKKQMNALHKQAYVVTPFIEDCEKFRAAGFIPIQTDGAYFIAQVKAHAIAQRTLLDDNIFDSAMELLYGVQIEHGLLNETVKVSDFPEVIFAASYQDGLMHALERAIEMKGSGKYSHRCQVAGVAKAYLKLQKVKLKRGVYEDVAYIEGYINGLTYLLMTEDERSSVRVPMYFMFGSKDEISDVSGLIKRLSASPAPHKAAHKRALVYLNRLADPASAEFHHPPWL</sequence>
<organism evidence="1">
    <name type="scientific">bacterium 19CA06SA08-2</name>
    <dbReference type="NCBI Taxonomy" id="2920658"/>
    <lineage>
        <taxon>Bacteria</taxon>
    </lineage>
</organism>
<accession>A0AAU6U6I1</accession>
<name>A0AAU6U6I1_UNCXX</name>
<reference evidence="1" key="1">
    <citation type="submission" date="2022-03" db="EMBL/GenBank/DDBJ databases">
        <title>Sea Food Isolates.</title>
        <authorList>
            <person name="Li c."/>
        </authorList>
    </citation>
    <scope>NUCLEOTIDE SEQUENCE</scope>
    <source>
        <strain evidence="1">19CA06SA08-2</strain>
    </source>
</reference>